<accession>A0A5S3WEA6</accession>
<feature type="domain" description="NAD-dependent DNA ligase adenylation" evidence="1">
    <location>
        <begin position="2"/>
        <end position="77"/>
    </location>
</feature>
<dbReference type="AlphaFoldDB" id="A0A5S3WEA6"/>
<feature type="non-terminal residue" evidence="2">
    <location>
        <position position="1"/>
    </location>
</feature>
<evidence type="ECO:0000313" key="2">
    <source>
        <dbReference type="EMBL" id="TMP20525.1"/>
    </source>
</evidence>
<sequence length="81" mass="9356">QLHQLKDWGLPLCPETKLVNGTEQAIAYYQDILTRRGELKYEIDGVVIKINQKALQERLGFVARAPRWAIAYKFPAQEEIT</sequence>
<dbReference type="InterPro" id="IPR013839">
    <property type="entry name" value="DNAligase_adenylation"/>
</dbReference>
<organism evidence="2 3">
    <name type="scientific">Pseudoalteromonas rubra</name>
    <dbReference type="NCBI Taxonomy" id="43658"/>
    <lineage>
        <taxon>Bacteria</taxon>
        <taxon>Pseudomonadati</taxon>
        <taxon>Pseudomonadota</taxon>
        <taxon>Gammaproteobacteria</taxon>
        <taxon>Alteromonadales</taxon>
        <taxon>Pseudoalteromonadaceae</taxon>
        <taxon>Pseudoalteromonas</taxon>
    </lineage>
</organism>
<dbReference type="GO" id="GO:0003911">
    <property type="term" value="F:DNA ligase (NAD+) activity"/>
    <property type="evidence" value="ECO:0007669"/>
    <property type="project" value="UniProtKB-EC"/>
</dbReference>
<reference evidence="2 3" key="1">
    <citation type="submission" date="2018-01" db="EMBL/GenBank/DDBJ databases">
        <authorList>
            <person name="Paulsen S."/>
            <person name="Gram L.K."/>
        </authorList>
    </citation>
    <scope>NUCLEOTIDE SEQUENCE [LARGE SCALE GENOMIC DNA]</scope>
    <source>
        <strain evidence="2 3">S2676</strain>
    </source>
</reference>
<dbReference type="EMBL" id="PNCI01000210">
    <property type="protein sequence ID" value="TMP20525.1"/>
    <property type="molecule type" value="Genomic_DNA"/>
</dbReference>
<proteinExistence type="predicted"/>
<reference evidence="3" key="2">
    <citation type="submission" date="2019-06" db="EMBL/GenBank/DDBJ databases">
        <title>Co-occurence of chitin degradation, pigmentation and bioactivity in marine Pseudoalteromonas.</title>
        <authorList>
            <person name="Sonnenschein E.C."/>
            <person name="Bech P.K."/>
        </authorList>
    </citation>
    <scope>NUCLEOTIDE SEQUENCE [LARGE SCALE GENOMIC DNA]</scope>
    <source>
        <strain evidence="3">S2676</strain>
    </source>
</reference>
<keyword evidence="2" id="KW-0436">Ligase</keyword>
<comment type="caution">
    <text evidence="2">The sequence shown here is derived from an EMBL/GenBank/DDBJ whole genome shotgun (WGS) entry which is preliminary data.</text>
</comment>
<dbReference type="Pfam" id="PF01653">
    <property type="entry name" value="DNA_ligase_aden"/>
    <property type="match status" value="1"/>
</dbReference>
<feature type="non-terminal residue" evidence="2">
    <location>
        <position position="81"/>
    </location>
</feature>
<dbReference type="EC" id="6.5.1.2" evidence="2"/>
<gene>
    <name evidence="2" type="primary">ligA</name>
    <name evidence="2" type="ORF">CWB99_24285</name>
</gene>
<evidence type="ECO:0000313" key="3">
    <source>
        <dbReference type="Proteomes" id="UP000310249"/>
    </source>
</evidence>
<protein>
    <submittedName>
        <fullName evidence="2">DNA ligase</fullName>
        <ecNumber evidence="2">6.5.1.2</ecNumber>
    </submittedName>
</protein>
<name>A0A5S3WEA6_9GAMM</name>
<dbReference type="Gene3D" id="3.30.1490.70">
    <property type="match status" value="1"/>
</dbReference>
<evidence type="ECO:0000259" key="1">
    <source>
        <dbReference type="Pfam" id="PF01653"/>
    </source>
</evidence>
<dbReference type="SUPFAM" id="SSF56091">
    <property type="entry name" value="DNA ligase/mRNA capping enzyme, catalytic domain"/>
    <property type="match status" value="1"/>
</dbReference>
<dbReference type="Proteomes" id="UP000310249">
    <property type="component" value="Unassembled WGS sequence"/>
</dbReference>